<keyword evidence="3" id="KW-0808">Transferase</keyword>
<dbReference type="InterPro" id="IPR036691">
    <property type="entry name" value="Endo/exonu/phosph_ase_sf"/>
</dbReference>
<dbReference type="CDD" id="cd01650">
    <property type="entry name" value="RT_nLTR_like"/>
    <property type="match status" value="1"/>
</dbReference>
<reference evidence="3" key="1">
    <citation type="journal article" date="2022" name="Int. J. Mol. Sci.">
        <title>Draft Genome of Tanacetum Coccineum: Genomic Comparison of Closely Related Tanacetum-Family Plants.</title>
        <authorList>
            <person name="Yamashiro T."/>
            <person name="Shiraishi A."/>
            <person name="Nakayama K."/>
            <person name="Satake H."/>
        </authorList>
    </citation>
    <scope>NUCLEOTIDE SEQUENCE</scope>
</reference>
<keyword evidence="3" id="KW-0695">RNA-directed DNA polymerase</keyword>
<feature type="compositionally biased region" description="Polar residues" evidence="1">
    <location>
        <begin position="172"/>
        <end position="193"/>
    </location>
</feature>
<proteinExistence type="predicted"/>
<evidence type="ECO:0000256" key="1">
    <source>
        <dbReference type="SAM" id="MobiDB-lite"/>
    </source>
</evidence>
<dbReference type="EMBL" id="BQNB010017107">
    <property type="protein sequence ID" value="GJT59406.1"/>
    <property type="molecule type" value="Genomic_DNA"/>
</dbReference>
<dbReference type="Gene3D" id="3.60.10.10">
    <property type="entry name" value="Endonuclease/exonuclease/phosphatase"/>
    <property type="match status" value="1"/>
</dbReference>
<dbReference type="InterPro" id="IPR043502">
    <property type="entry name" value="DNA/RNA_pol_sf"/>
</dbReference>
<gene>
    <name evidence="3" type="ORF">Tco_1002939</name>
</gene>
<reference evidence="3" key="2">
    <citation type="submission" date="2022-01" db="EMBL/GenBank/DDBJ databases">
        <authorList>
            <person name="Yamashiro T."/>
            <person name="Shiraishi A."/>
            <person name="Satake H."/>
            <person name="Nakayama K."/>
        </authorList>
    </citation>
    <scope>NUCLEOTIDE SEQUENCE</scope>
</reference>
<dbReference type="SUPFAM" id="SSF56219">
    <property type="entry name" value="DNase I-like"/>
    <property type="match status" value="1"/>
</dbReference>
<dbReference type="PANTHER" id="PTHR33116">
    <property type="entry name" value="REVERSE TRANSCRIPTASE ZINC-BINDING DOMAIN-CONTAINING PROTEIN-RELATED-RELATED"/>
    <property type="match status" value="1"/>
</dbReference>
<organism evidence="3 4">
    <name type="scientific">Tanacetum coccineum</name>
    <dbReference type="NCBI Taxonomy" id="301880"/>
    <lineage>
        <taxon>Eukaryota</taxon>
        <taxon>Viridiplantae</taxon>
        <taxon>Streptophyta</taxon>
        <taxon>Embryophyta</taxon>
        <taxon>Tracheophyta</taxon>
        <taxon>Spermatophyta</taxon>
        <taxon>Magnoliopsida</taxon>
        <taxon>eudicotyledons</taxon>
        <taxon>Gunneridae</taxon>
        <taxon>Pentapetalae</taxon>
        <taxon>asterids</taxon>
        <taxon>campanulids</taxon>
        <taxon>Asterales</taxon>
        <taxon>Asteraceae</taxon>
        <taxon>Asteroideae</taxon>
        <taxon>Anthemideae</taxon>
        <taxon>Anthemidinae</taxon>
        <taxon>Tanacetum</taxon>
    </lineage>
</organism>
<keyword evidence="3" id="KW-0548">Nucleotidyltransferase</keyword>
<evidence type="ECO:0000259" key="2">
    <source>
        <dbReference type="PROSITE" id="PS50878"/>
    </source>
</evidence>
<comment type="caution">
    <text evidence="3">The sequence shown here is derived from an EMBL/GenBank/DDBJ whole genome shotgun (WGS) entry which is preliminary data.</text>
</comment>
<evidence type="ECO:0000313" key="3">
    <source>
        <dbReference type="EMBL" id="GJT59406.1"/>
    </source>
</evidence>
<dbReference type="PANTHER" id="PTHR33116:SF77">
    <property type="entry name" value="RNA-DIRECTED DNA POLYMERASE"/>
    <property type="match status" value="1"/>
</dbReference>
<dbReference type="SUPFAM" id="SSF56672">
    <property type="entry name" value="DNA/RNA polymerases"/>
    <property type="match status" value="1"/>
</dbReference>
<dbReference type="Proteomes" id="UP001151760">
    <property type="component" value="Unassembled WGS sequence"/>
</dbReference>
<feature type="region of interest" description="Disordered" evidence="1">
    <location>
        <begin position="170"/>
        <end position="193"/>
    </location>
</feature>
<accession>A0ABQ5F7P7</accession>
<dbReference type="PROSITE" id="PS50878">
    <property type="entry name" value="RT_POL"/>
    <property type="match status" value="1"/>
</dbReference>
<protein>
    <submittedName>
        <fullName evidence="3">RNA-directed DNA polymerase, eukaryota</fullName>
    </submittedName>
</protein>
<dbReference type="InterPro" id="IPR000477">
    <property type="entry name" value="RT_dom"/>
</dbReference>
<feature type="domain" description="Reverse transcriptase" evidence="2">
    <location>
        <begin position="695"/>
        <end position="972"/>
    </location>
</feature>
<dbReference type="GO" id="GO:0003964">
    <property type="term" value="F:RNA-directed DNA polymerase activity"/>
    <property type="evidence" value="ECO:0007669"/>
    <property type="project" value="UniProtKB-KW"/>
</dbReference>
<dbReference type="Pfam" id="PF03372">
    <property type="entry name" value="Exo_endo_phos"/>
    <property type="match status" value="1"/>
</dbReference>
<sequence length="1389" mass="157428">MLVKKKYNITKDIFITENGSPDKNDHGKTYEEARDDKFRVRKNASPGTVSNSFAAVLKSGSVNHNTVNESSPAIVLDDACIMERDFLCSLMGKMKDINALSNLFIILANEGFENVNPKPSCNTIIFEDPFGIYKILKRNKDANVTEGDTHTPQYPPGFTQNVEENVVDNIPRNASQPKPNPTTSGNKEKASSVNDKFQASGSILEVMDELIKVGQTMGYNMDGCLGNKAKKGWIQELNTKHRVNFVALQETKMEKMDLFSIKALWGNLSFDYAFSPSIGYSGGILCVWDPRLFVKDNSTVSDSFLAISGTWIPSSTKLLVISVYAPQDLTERRMLWDFIHHLIDSWDGECVLLGDFNEVRFEHERRGSLFNSHGANSFNNFITRTGLIDLPLEGYSFTWAHKSASKMSKLDRFLISEGLLALFPSISALCLDKHLSDHRPILLRELNVDYGPTPFRFFHSWSSRKGFDKMVEDSWKNSVCMESNSIIKLKKKLQSLKSSIKHWLAEDNQKSNEHKRNIQNRLIILDKIFDQGSCNDDLIHERSNLLKELQDFNKSSSLDMAQKAKIRWAIEGDENSKFFHGIINKKRSQLAIHGVLADGDWIVEPSLVKNEFLKHFATRFAAPSSSSITFDYQFPNRLTPDQIEDLERNVSYEEIKRAVWDCGISKSPGPDGFTFEFYRKYWSLIDHDVVAAVTSFFSTGSFPPGCNSSFITLIPKSQEAKMVKDFRPISLIGSMYKIITKVLANRLSLVISELVSDVQSAFVSNRHILDGPFILNELLSWCKHKKSKALIFKIDFEKAFDSVRWDYLDVVLANFGFGLKWRSWIQGCLNSAMGSILVNGSPTSEFKFSKGLKQGDPLSPFLFILIMESLHLSFNNVVNAGLYNGIQIDESLNLSHLFYADDVIFVGKWNSSNLSTIVNVLKWFYLASGLKINLNKSKLMGIGISHDVVASAAKSIGCSILHTPFNYLGVKVGGIMSRLSSWDDVIAKLSARLSKWKLKSLSIGGRLTLIKSVLSSLPLYYMSSFKVPKGVLSKMESIRRNFFNGVENAEKKMSLIGWNKILASKKNGGLGVSSFFAYNRALLFKWIWRFLANGASLWSRFISAIYGIRGALDNSSSYSRRSPWLDIVNEVRKLASKGIDLLSLVKKKVGNGEATSFWNDVWLGDFPLKQTYPRLYFLELDKHVSVASKLRANSLISSFRRSPRSGIEEEQLLLLISNTSSVILPNISDRWSWLLDPSGDFSVKSTREFIDDSMLPKTDVPTRWVKSIPIKINIFAWRVSLDKLPTRLNLSLRGLDIPSIICPLCSIAVESTSHLLFSCQLARHLMIKVVHWWELEYQDFHSYEDWLLWFKNLRVSKRLKDVFEGVCYISWWVIWKFRNQVLLGSTSLV</sequence>
<dbReference type="Pfam" id="PF00078">
    <property type="entry name" value="RVT_1"/>
    <property type="match status" value="1"/>
</dbReference>
<dbReference type="Pfam" id="PF13966">
    <property type="entry name" value="zf-RVT"/>
    <property type="match status" value="1"/>
</dbReference>
<keyword evidence="4" id="KW-1185">Reference proteome</keyword>
<dbReference type="InterPro" id="IPR005135">
    <property type="entry name" value="Endo/exonuclease/phosphatase"/>
</dbReference>
<dbReference type="InterPro" id="IPR026960">
    <property type="entry name" value="RVT-Znf"/>
</dbReference>
<evidence type="ECO:0000313" key="4">
    <source>
        <dbReference type="Proteomes" id="UP001151760"/>
    </source>
</evidence>
<name>A0ABQ5F7P7_9ASTR</name>